<evidence type="ECO:0000313" key="1">
    <source>
        <dbReference type="EMBL" id="OKO98812.1"/>
    </source>
</evidence>
<evidence type="ECO:0000313" key="2">
    <source>
        <dbReference type="Proteomes" id="UP000186268"/>
    </source>
</evidence>
<dbReference type="RefSeq" id="WP_074025266.1">
    <property type="nucleotide sequence ID" value="NZ_CAWNAG010000178.1"/>
</dbReference>
<dbReference type="OrthoDB" id="9865190at2"/>
<dbReference type="AlphaFoldDB" id="A0A1Q5TF33"/>
<dbReference type="EMBL" id="MKGQ01000068">
    <property type="protein sequence ID" value="OKO98812.1"/>
    <property type="molecule type" value="Genomic_DNA"/>
</dbReference>
<organism evidence="1 2">
    <name type="scientific">Xenorhabdus eapokensis</name>
    <dbReference type="NCBI Taxonomy" id="1873482"/>
    <lineage>
        <taxon>Bacteria</taxon>
        <taxon>Pseudomonadati</taxon>
        <taxon>Pseudomonadota</taxon>
        <taxon>Gammaproteobacteria</taxon>
        <taxon>Enterobacterales</taxon>
        <taxon>Morganellaceae</taxon>
        <taxon>Xenorhabdus</taxon>
    </lineage>
</organism>
<proteinExistence type="predicted"/>
<accession>A0A1Q5TF33</accession>
<reference evidence="1 2" key="1">
    <citation type="submission" date="2016-09" db="EMBL/GenBank/DDBJ databases">
        <title>Xenorhabdus thuongxuanensis sp. nov. and Xenorhabdus eapokensis sp. nov., isolated from Steinernema species.</title>
        <authorList>
            <person name="Kaempfer P."/>
            <person name="Tobias N.J."/>
            <person name="Phan Ke L."/>
            <person name="Bode H.B."/>
            <person name="Glaeser S.P."/>
        </authorList>
    </citation>
    <scope>NUCLEOTIDE SEQUENCE [LARGE SCALE GENOMIC DNA]</scope>
    <source>
        <strain evidence="1 2">DL20</strain>
    </source>
</reference>
<protein>
    <submittedName>
        <fullName evidence="1">Uncharacterized protein</fullName>
    </submittedName>
</protein>
<name>A0A1Q5TF33_9GAMM</name>
<gene>
    <name evidence="1" type="ORF">Xedl_03776</name>
</gene>
<sequence>MSFQLTLKVEHRVMFIKKITPRDPFIVSYYPLVRSRLILPAQAPPPHLQPNQLDADILDIYLEYLILSRFLSANEFGILTIKAPKFIDLAYDPYINLSNIERYLHLLGFKPVLATSGVKYEQNVYPHVRSLDEYEHIVLPAIKAAWVANPPY</sequence>
<keyword evidence="2" id="KW-1185">Reference proteome</keyword>
<comment type="caution">
    <text evidence="1">The sequence shown here is derived from an EMBL/GenBank/DDBJ whole genome shotgun (WGS) entry which is preliminary data.</text>
</comment>
<dbReference type="Proteomes" id="UP000186268">
    <property type="component" value="Unassembled WGS sequence"/>
</dbReference>